<name>A0A6A3CUG7_HIBSY</name>
<protein>
    <submittedName>
        <fullName evidence="1">Uncharacterized protein</fullName>
    </submittedName>
</protein>
<keyword evidence="2" id="KW-1185">Reference proteome</keyword>
<evidence type="ECO:0000313" key="2">
    <source>
        <dbReference type="Proteomes" id="UP000436088"/>
    </source>
</evidence>
<evidence type="ECO:0000313" key="1">
    <source>
        <dbReference type="EMBL" id="KAE8733215.1"/>
    </source>
</evidence>
<comment type="caution">
    <text evidence="1">The sequence shown here is derived from an EMBL/GenBank/DDBJ whole genome shotgun (WGS) entry which is preliminary data.</text>
</comment>
<gene>
    <name evidence="1" type="ORF">F3Y22_tig00001478pilonHSYRG00440</name>
</gene>
<dbReference type="AlphaFoldDB" id="A0A6A3CUG7"/>
<accession>A0A6A3CUG7</accession>
<sequence>MRLKPMVTFSNPTCKKKSSPVLHFPARLDVNTDLNDYIKPQDGSMEIDKIIALPGQPSGVDFNHYSGYVTVDSKAGRALSTILPSPPRTLLQILWFYGSMEETLSSAHHRLLEEDRRKLLPSRQFFTSEGLYGKRGGFEQYLLGKSVDKVAILVDL</sequence>
<dbReference type="Proteomes" id="UP000436088">
    <property type="component" value="Unassembled WGS sequence"/>
</dbReference>
<organism evidence="1 2">
    <name type="scientific">Hibiscus syriacus</name>
    <name type="common">Rose of Sharon</name>
    <dbReference type="NCBI Taxonomy" id="106335"/>
    <lineage>
        <taxon>Eukaryota</taxon>
        <taxon>Viridiplantae</taxon>
        <taxon>Streptophyta</taxon>
        <taxon>Embryophyta</taxon>
        <taxon>Tracheophyta</taxon>
        <taxon>Spermatophyta</taxon>
        <taxon>Magnoliopsida</taxon>
        <taxon>eudicotyledons</taxon>
        <taxon>Gunneridae</taxon>
        <taxon>Pentapetalae</taxon>
        <taxon>rosids</taxon>
        <taxon>malvids</taxon>
        <taxon>Malvales</taxon>
        <taxon>Malvaceae</taxon>
        <taxon>Malvoideae</taxon>
        <taxon>Hibiscus</taxon>
    </lineage>
</organism>
<reference evidence="1" key="1">
    <citation type="submission" date="2019-09" db="EMBL/GenBank/DDBJ databases">
        <title>Draft genome information of white flower Hibiscus syriacus.</title>
        <authorList>
            <person name="Kim Y.-M."/>
        </authorList>
    </citation>
    <scope>NUCLEOTIDE SEQUENCE [LARGE SCALE GENOMIC DNA]</scope>
    <source>
        <strain evidence="1">YM2019G1</strain>
    </source>
</reference>
<dbReference type="EMBL" id="VEPZ02000123">
    <property type="protein sequence ID" value="KAE8733215.1"/>
    <property type="molecule type" value="Genomic_DNA"/>
</dbReference>
<proteinExistence type="predicted"/>